<dbReference type="Proteomes" id="UP000294743">
    <property type="component" value="Unassembled WGS sequence"/>
</dbReference>
<dbReference type="InterPro" id="IPR018060">
    <property type="entry name" value="HTH_AraC"/>
</dbReference>
<gene>
    <name evidence="11" type="ORF">EDD63_10543</name>
</gene>
<evidence type="ECO:0000259" key="9">
    <source>
        <dbReference type="PROSITE" id="PS01124"/>
    </source>
</evidence>
<proteinExistence type="predicted"/>
<dbReference type="Pfam" id="PF00072">
    <property type="entry name" value="Response_reg"/>
    <property type="match status" value="1"/>
</dbReference>
<feature type="domain" description="Response regulatory" evidence="10">
    <location>
        <begin position="4"/>
        <end position="119"/>
    </location>
</feature>
<comment type="subcellular location">
    <subcellularLocation>
        <location evidence="1">Cytoplasm</location>
    </subcellularLocation>
</comment>
<evidence type="ECO:0000256" key="2">
    <source>
        <dbReference type="ARBA" id="ARBA00022490"/>
    </source>
</evidence>
<keyword evidence="6" id="KW-0238">DNA-binding</keyword>
<keyword evidence="4" id="KW-0902">Two-component regulatory system</keyword>
<dbReference type="SUPFAM" id="SSF46689">
    <property type="entry name" value="Homeodomain-like"/>
    <property type="match status" value="2"/>
</dbReference>
<keyword evidence="5" id="KW-0805">Transcription regulation</keyword>
<dbReference type="Pfam" id="PF12833">
    <property type="entry name" value="HTH_18"/>
    <property type="match status" value="1"/>
</dbReference>
<evidence type="ECO:0000256" key="3">
    <source>
        <dbReference type="ARBA" id="ARBA00022553"/>
    </source>
</evidence>
<dbReference type="InterPro" id="IPR011006">
    <property type="entry name" value="CheY-like_superfamily"/>
</dbReference>
<dbReference type="InterPro" id="IPR051552">
    <property type="entry name" value="HptR"/>
</dbReference>
<evidence type="ECO:0000256" key="1">
    <source>
        <dbReference type="ARBA" id="ARBA00004496"/>
    </source>
</evidence>
<accession>A0A4R8A6B5</accession>
<feature type="domain" description="HTH araC/xylS-type" evidence="9">
    <location>
        <begin position="157"/>
        <end position="255"/>
    </location>
</feature>
<evidence type="ECO:0000313" key="12">
    <source>
        <dbReference type="Proteomes" id="UP000294743"/>
    </source>
</evidence>
<dbReference type="OrthoDB" id="9794370at2"/>
<keyword evidence="7" id="KW-0804">Transcription</keyword>
<dbReference type="AlphaFoldDB" id="A0A4R8A6B5"/>
<dbReference type="PANTHER" id="PTHR42713:SF3">
    <property type="entry name" value="TRANSCRIPTIONAL REGULATORY PROTEIN HPTR"/>
    <property type="match status" value="1"/>
</dbReference>
<evidence type="ECO:0000256" key="4">
    <source>
        <dbReference type="ARBA" id="ARBA00023012"/>
    </source>
</evidence>
<dbReference type="GO" id="GO:0003700">
    <property type="term" value="F:DNA-binding transcription factor activity"/>
    <property type="evidence" value="ECO:0007669"/>
    <property type="project" value="InterPro"/>
</dbReference>
<dbReference type="SMART" id="SM00448">
    <property type="entry name" value="REC"/>
    <property type="match status" value="1"/>
</dbReference>
<evidence type="ECO:0000256" key="7">
    <source>
        <dbReference type="ARBA" id="ARBA00023163"/>
    </source>
</evidence>
<dbReference type="RefSeq" id="WP_134168221.1">
    <property type="nucleotide sequence ID" value="NZ_SODD01000005.1"/>
</dbReference>
<keyword evidence="3 8" id="KW-0597">Phosphoprotein</keyword>
<reference evidence="11 12" key="1">
    <citation type="submission" date="2019-03" db="EMBL/GenBank/DDBJ databases">
        <title>Genomic Encyclopedia of Type Strains, Phase IV (KMG-IV): sequencing the most valuable type-strain genomes for metagenomic binning, comparative biology and taxonomic classification.</title>
        <authorList>
            <person name="Goeker M."/>
        </authorList>
    </citation>
    <scope>NUCLEOTIDE SEQUENCE [LARGE SCALE GENOMIC DNA]</scope>
    <source>
        <strain evidence="11 12">DSM 28867</strain>
    </source>
</reference>
<dbReference type="PROSITE" id="PS01124">
    <property type="entry name" value="HTH_ARAC_FAMILY_2"/>
    <property type="match status" value="1"/>
</dbReference>
<dbReference type="InterPro" id="IPR009057">
    <property type="entry name" value="Homeodomain-like_sf"/>
</dbReference>
<evidence type="ECO:0000256" key="6">
    <source>
        <dbReference type="ARBA" id="ARBA00023125"/>
    </source>
</evidence>
<dbReference type="PROSITE" id="PS50110">
    <property type="entry name" value="RESPONSE_REGULATORY"/>
    <property type="match status" value="1"/>
</dbReference>
<dbReference type="GO" id="GO:0043565">
    <property type="term" value="F:sequence-specific DNA binding"/>
    <property type="evidence" value="ECO:0007669"/>
    <property type="project" value="InterPro"/>
</dbReference>
<dbReference type="GO" id="GO:0000160">
    <property type="term" value="P:phosphorelay signal transduction system"/>
    <property type="evidence" value="ECO:0007669"/>
    <property type="project" value="UniProtKB-KW"/>
</dbReference>
<sequence>MVYKVLVVEDEEIIRKGLIYNTNWAALDCVVIGEAGDGEEAIEAIKSKEPDIVLVDVNMPVVNGLDMLKATKDYSYVAIVLSGYAEFSYAQEAIRLGVTRYLTKPVQEQELVAAITSAKKKIQKNRFVSENQEELQKVKEMEVIAIPKAAHKDELVEKMLNYIDAYYQDRIQMRDLADAFNYSEVFLNKRFKHVVGTTFIDFLNKYRVQVSLKYLKEKQYTLEEIGAFVGIPDPKYFRVVFKRYVGYSPREFITILEQTTETR</sequence>
<evidence type="ECO:0000313" key="11">
    <source>
        <dbReference type="EMBL" id="TDW25311.1"/>
    </source>
</evidence>
<dbReference type="EMBL" id="SODD01000005">
    <property type="protein sequence ID" value="TDW25311.1"/>
    <property type="molecule type" value="Genomic_DNA"/>
</dbReference>
<dbReference type="GO" id="GO:0005737">
    <property type="term" value="C:cytoplasm"/>
    <property type="evidence" value="ECO:0007669"/>
    <property type="project" value="UniProtKB-SubCell"/>
</dbReference>
<dbReference type="PANTHER" id="PTHR42713">
    <property type="entry name" value="HISTIDINE KINASE-RELATED"/>
    <property type="match status" value="1"/>
</dbReference>
<dbReference type="Gene3D" id="3.40.50.2300">
    <property type="match status" value="1"/>
</dbReference>
<name>A0A4R8A6B5_9FIRM</name>
<dbReference type="InterPro" id="IPR001789">
    <property type="entry name" value="Sig_transdc_resp-reg_receiver"/>
</dbReference>
<evidence type="ECO:0000256" key="8">
    <source>
        <dbReference type="PROSITE-ProRule" id="PRU00169"/>
    </source>
</evidence>
<dbReference type="SMART" id="SM00342">
    <property type="entry name" value="HTH_ARAC"/>
    <property type="match status" value="1"/>
</dbReference>
<evidence type="ECO:0000259" key="10">
    <source>
        <dbReference type="PROSITE" id="PS50110"/>
    </source>
</evidence>
<dbReference type="SUPFAM" id="SSF52172">
    <property type="entry name" value="CheY-like"/>
    <property type="match status" value="1"/>
</dbReference>
<feature type="modified residue" description="4-aspartylphosphate" evidence="8">
    <location>
        <position position="56"/>
    </location>
</feature>
<keyword evidence="12" id="KW-1185">Reference proteome</keyword>
<protein>
    <submittedName>
        <fullName evidence="11">Two-component system response regulator YesN</fullName>
    </submittedName>
</protein>
<dbReference type="CDD" id="cd17536">
    <property type="entry name" value="REC_YesN-like"/>
    <property type="match status" value="1"/>
</dbReference>
<comment type="caution">
    <text evidence="11">The sequence shown here is derived from an EMBL/GenBank/DDBJ whole genome shotgun (WGS) entry which is preliminary data.</text>
</comment>
<keyword evidence="2" id="KW-0963">Cytoplasm</keyword>
<evidence type="ECO:0000256" key="5">
    <source>
        <dbReference type="ARBA" id="ARBA00023015"/>
    </source>
</evidence>
<dbReference type="Gene3D" id="1.10.10.60">
    <property type="entry name" value="Homeodomain-like"/>
    <property type="match status" value="2"/>
</dbReference>
<organism evidence="11 12">
    <name type="scientific">Breznakia blatticola</name>
    <dbReference type="NCBI Taxonomy" id="1754012"/>
    <lineage>
        <taxon>Bacteria</taxon>
        <taxon>Bacillati</taxon>
        <taxon>Bacillota</taxon>
        <taxon>Erysipelotrichia</taxon>
        <taxon>Erysipelotrichales</taxon>
        <taxon>Erysipelotrichaceae</taxon>
        <taxon>Breznakia</taxon>
    </lineage>
</organism>